<feature type="transmembrane region" description="Helical" evidence="5">
    <location>
        <begin position="304"/>
        <end position="322"/>
    </location>
</feature>
<comment type="subcellular location">
    <subcellularLocation>
        <location evidence="1">Membrane</location>
        <topology evidence="1">Multi-pass membrane protein</topology>
    </subcellularLocation>
</comment>
<evidence type="ECO:0000256" key="5">
    <source>
        <dbReference type="SAM" id="Phobius"/>
    </source>
</evidence>
<feature type="domain" description="Sodium/calcium exchanger membrane region" evidence="6">
    <location>
        <begin position="12"/>
        <end position="151"/>
    </location>
</feature>
<dbReference type="OrthoDB" id="142185at2157"/>
<keyword evidence="3 5" id="KW-1133">Transmembrane helix</keyword>
<evidence type="ECO:0000313" key="7">
    <source>
        <dbReference type="EMBL" id="CQR50804.1"/>
    </source>
</evidence>
<feature type="domain" description="Sodium/calcium exchanger membrane region" evidence="6">
    <location>
        <begin position="182"/>
        <end position="321"/>
    </location>
</feature>
<feature type="transmembrane region" description="Helical" evidence="5">
    <location>
        <begin position="182"/>
        <end position="200"/>
    </location>
</feature>
<evidence type="ECO:0000259" key="6">
    <source>
        <dbReference type="Pfam" id="PF01699"/>
    </source>
</evidence>
<feature type="transmembrane region" description="Helical" evidence="5">
    <location>
        <begin position="251"/>
        <end position="271"/>
    </location>
</feature>
<dbReference type="NCBIfam" id="TIGR00367">
    <property type="entry name" value="calcium/sodium antiporter"/>
    <property type="match status" value="1"/>
</dbReference>
<evidence type="ECO:0000256" key="4">
    <source>
        <dbReference type="ARBA" id="ARBA00023136"/>
    </source>
</evidence>
<feature type="transmembrane region" description="Helical" evidence="5">
    <location>
        <begin position="6"/>
        <end position="24"/>
    </location>
</feature>
<dbReference type="GO" id="GO:0008273">
    <property type="term" value="F:calcium, potassium:sodium antiporter activity"/>
    <property type="evidence" value="ECO:0007669"/>
    <property type="project" value="TreeGrafter"/>
</dbReference>
<feature type="transmembrane region" description="Helical" evidence="5">
    <location>
        <begin position="133"/>
        <end position="152"/>
    </location>
</feature>
<organism evidence="7 8">
    <name type="scientific">Haloferax massiliensis</name>
    <dbReference type="NCBI Taxonomy" id="1476858"/>
    <lineage>
        <taxon>Archaea</taxon>
        <taxon>Methanobacteriati</taxon>
        <taxon>Methanobacteriota</taxon>
        <taxon>Stenosarchaea group</taxon>
        <taxon>Halobacteria</taxon>
        <taxon>Halobacteriales</taxon>
        <taxon>Haloferacaceae</taxon>
        <taxon>Haloferax</taxon>
    </lineage>
</organism>
<accession>A0A0D6JSF8</accession>
<sequence>MSALATLLSFDTALLVAGIVALYLGAEALVEGASRLAIGLGLRAAIVGVTIVAFATTTPELFVAVLSGLGYSSDLGLGAIVGSNIANIGLVLGISALIQPMGVSTTTLRRHVPFMIAAAVALVALGMDGNLSAVDGGVLLLILVAFTGYLLYRARSAKADALGTDEIDIEDEDEVSAQLRDVVYLGLGLLLLFVGSNWLIQGGQGLLESFGFGPRFIGLTVLAFGTSLPELAASVISAVRGESEFSIGNVVGSNIYNVVAVLGILAIMVPVNVPASTISLDFPALLVFTFGVIGLMLRNRNVSRLDGGLLVGGYLVFFWLILP</sequence>
<reference evidence="8" key="1">
    <citation type="submission" date="2015-03" db="EMBL/GenBank/DDBJ databases">
        <authorList>
            <person name="Urmite Genomes"/>
        </authorList>
    </citation>
    <scope>NUCLEOTIDE SEQUENCE [LARGE SCALE GENOMIC DNA]</scope>
    <source>
        <strain evidence="8">Arc-Hr</strain>
    </source>
</reference>
<name>A0A0D6JSF8_9EURY</name>
<feature type="transmembrane region" description="Helical" evidence="5">
    <location>
        <begin position="277"/>
        <end position="297"/>
    </location>
</feature>
<keyword evidence="8" id="KW-1185">Reference proteome</keyword>
<dbReference type="EMBL" id="CSTE01000002">
    <property type="protein sequence ID" value="CQR50804.1"/>
    <property type="molecule type" value="Genomic_DNA"/>
</dbReference>
<feature type="transmembrane region" description="Helical" evidence="5">
    <location>
        <begin position="216"/>
        <end position="239"/>
    </location>
</feature>
<dbReference type="PANTHER" id="PTHR10846">
    <property type="entry name" value="SODIUM/POTASSIUM/CALCIUM EXCHANGER"/>
    <property type="match status" value="1"/>
</dbReference>
<dbReference type="InterPro" id="IPR004837">
    <property type="entry name" value="NaCa_Exmemb"/>
</dbReference>
<dbReference type="PANTHER" id="PTHR10846:SF8">
    <property type="entry name" value="INNER MEMBRANE PROTEIN YRBG"/>
    <property type="match status" value="1"/>
</dbReference>
<feature type="transmembrane region" description="Helical" evidence="5">
    <location>
        <begin position="110"/>
        <end position="127"/>
    </location>
</feature>
<evidence type="ECO:0000313" key="8">
    <source>
        <dbReference type="Proteomes" id="UP000198902"/>
    </source>
</evidence>
<evidence type="ECO:0000256" key="3">
    <source>
        <dbReference type="ARBA" id="ARBA00022989"/>
    </source>
</evidence>
<gene>
    <name evidence="7" type="primary">yrbG_3</name>
    <name evidence="7" type="ORF">BN996_02287</name>
</gene>
<dbReference type="GO" id="GO:0005262">
    <property type="term" value="F:calcium channel activity"/>
    <property type="evidence" value="ECO:0007669"/>
    <property type="project" value="TreeGrafter"/>
</dbReference>
<evidence type="ECO:0000256" key="2">
    <source>
        <dbReference type="ARBA" id="ARBA00022692"/>
    </source>
</evidence>
<dbReference type="GO" id="GO:0005886">
    <property type="term" value="C:plasma membrane"/>
    <property type="evidence" value="ECO:0007669"/>
    <property type="project" value="TreeGrafter"/>
</dbReference>
<dbReference type="Gene3D" id="1.20.1420.30">
    <property type="entry name" value="NCX, central ion-binding region"/>
    <property type="match status" value="1"/>
</dbReference>
<dbReference type="Pfam" id="PF01699">
    <property type="entry name" value="Na_Ca_ex"/>
    <property type="match status" value="2"/>
</dbReference>
<keyword evidence="2 5" id="KW-0812">Transmembrane</keyword>
<dbReference type="InterPro" id="IPR044880">
    <property type="entry name" value="NCX_ion-bd_dom_sf"/>
</dbReference>
<dbReference type="AlphaFoldDB" id="A0A0D6JSF8"/>
<keyword evidence="4 5" id="KW-0472">Membrane</keyword>
<proteinExistence type="predicted"/>
<feature type="transmembrane region" description="Helical" evidence="5">
    <location>
        <begin position="75"/>
        <end position="98"/>
    </location>
</feature>
<dbReference type="InterPro" id="IPR004481">
    <property type="entry name" value="K/Na/Ca-exchanger"/>
</dbReference>
<protein>
    <submittedName>
        <fullName evidence="7">Inner membrane protein YrbG</fullName>
    </submittedName>
</protein>
<dbReference type="GO" id="GO:0006874">
    <property type="term" value="P:intracellular calcium ion homeostasis"/>
    <property type="evidence" value="ECO:0007669"/>
    <property type="project" value="TreeGrafter"/>
</dbReference>
<evidence type="ECO:0000256" key="1">
    <source>
        <dbReference type="ARBA" id="ARBA00004141"/>
    </source>
</evidence>
<feature type="transmembrane region" description="Helical" evidence="5">
    <location>
        <begin position="36"/>
        <end position="55"/>
    </location>
</feature>
<dbReference type="Proteomes" id="UP000198902">
    <property type="component" value="Unassembled WGS sequence"/>
</dbReference>
<dbReference type="RefSeq" id="WP_089779063.1">
    <property type="nucleotide sequence ID" value="NZ_CABLRR010000002.1"/>
</dbReference>